<dbReference type="AlphaFoldDB" id="A0AAV8WXI0"/>
<comment type="caution">
    <text evidence="1">The sequence shown here is derived from an EMBL/GenBank/DDBJ whole genome shotgun (WGS) entry which is preliminary data.</text>
</comment>
<dbReference type="PANTHER" id="PTHR21719">
    <property type="entry name" value="FI06402P-RELATED"/>
    <property type="match status" value="1"/>
</dbReference>
<proteinExistence type="predicted"/>
<keyword evidence="2" id="KW-1185">Reference proteome</keyword>
<name>A0AAV8WXI0_9CUCU</name>
<protein>
    <submittedName>
        <fullName evidence="1">Uncharacterized protein</fullName>
    </submittedName>
</protein>
<reference evidence="1" key="1">
    <citation type="journal article" date="2023" name="Insect Mol. Biol.">
        <title>Genome sequencing provides insights into the evolution of gene families encoding plant cell wall-degrading enzymes in longhorned beetles.</title>
        <authorList>
            <person name="Shin N.R."/>
            <person name="Okamura Y."/>
            <person name="Kirsch R."/>
            <person name="Pauchet Y."/>
        </authorList>
    </citation>
    <scope>NUCLEOTIDE SEQUENCE</scope>
    <source>
        <strain evidence="1">RBIC_L_NR</strain>
    </source>
</reference>
<evidence type="ECO:0000313" key="1">
    <source>
        <dbReference type="EMBL" id="KAJ8931198.1"/>
    </source>
</evidence>
<dbReference type="Proteomes" id="UP001162156">
    <property type="component" value="Unassembled WGS sequence"/>
</dbReference>
<evidence type="ECO:0000313" key="2">
    <source>
        <dbReference type="Proteomes" id="UP001162156"/>
    </source>
</evidence>
<accession>A0AAV8WXI0</accession>
<dbReference type="PANTHER" id="PTHR21719:SF1">
    <property type="entry name" value="FI06402P-RELATED"/>
    <property type="match status" value="1"/>
</dbReference>
<sequence length="332" mass="38766">MDEELRKEVQELCKIVAQLQVHNPHTETNTVTISIAVPAPEKFSFIKEEWPTWKNHYQIFRKATKRNELPQSLQINNNVVLHIGPDIDRLLISITLQRTQESFQSYNEAEYLFTDYFDKLTNIIYNRAKFNLRNQHVIEFCEEYIANVMALAKSCKFEQLNDELIRDRLVVDVRDKILSEKLQLQENLNLETAIQKIVQAETIKNQNDEAQAAKFIKNIDRQSCEVVNYKFSKSNHKLDEGYRPGSCKCSKHFQPKPSSDHNICSCDCNEENLDCIQLKKGKEHISMTDRICISNNECGTPVCEHGAYVVKEGKCPSKKEKIEEFRRMRINY</sequence>
<organism evidence="1 2">
    <name type="scientific">Rhamnusium bicolor</name>
    <dbReference type="NCBI Taxonomy" id="1586634"/>
    <lineage>
        <taxon>Eukaryota</taxon>
        <taxon>Metazoa</taxon>
        <taxon>Ecdysozoa</taxon>
        <taxon>Arthropoda</taxon>
        <taxon>Hexapoda</taxon>
        <taxon>Insecta</taxon>
        <taxon>Pterygota</taxon>
        <taxon>Neoptera</taxon>
        <taxon>Endopterygota</taxon>
        <taxon>Coleoptera</taxon>
        <taxon>Polyphaga</taxon>
        <taxon>Cucujiformia</taxon>
        <taxon>Chrysomeloidea</taxon>
        <taxon>Cerambycidae</taxon>
        <taxon>Lepturinae</taxon>
        <taxon>Rhagiini</taxon>
        <taxon>Rhamnusium</taxon>
    </lineage>
</organism>
<dbReference type="GO" id="GO:0035099">
    <property type="term" value="P:hemocyte migration"/>
    <property type="evidence" value="ECO:0007669"/>
    <property type="project" value="TreeGrafter"/>
</dbReference>
<dbReference type="EMBL" id="JANEYF010004436">
    <property type="protein sequence ID" value="KAJ8931198.1"/>
    <property type="molecule type" value="Genomic_DNA"/>
</dbReference>
<gene>
    <name evidence="1" type="ORF">NQ314_015921</name>
</gene>